<feature type="region of interest" description="Disordered" evidence="1">
    <location>
        <begin position="1"/>
        <end position="50"/>
    </location>
</feature>
<accession>A0A0D1ZBL6</accession>
<feature type="compositionally biased region" description="Basic and acidic residues" evidence="1">
    <location>
        <begin position="467"/>
        <end position="481"/>
    </location>
</feature>
<dbReference type="RefSeq" id="XP_016222933.1">
    <property type="nucleotide sequence ID" value="XM_016370640.1"/>
</dbReference>
<keyword evidence="4" id="KW-1185">Reference proteome</keyword>
<dbReference type="VEuPathDB" id="FungiDB:PV10_05905"/>
<keyword evidence="2" id="KW-1133">Transmembrane helix</keyword>
<organism evidence="3 4">
    <name type="scientific">Exophiala mesophila</name>
    <name type="common">Black yeast-like fungus</name>
    <dbReference type="NCBI Taxonomy" id="212818"/>
    <lineage>
        <taxon>Eukaryota</taxon>
        <taxon>Fungi</taxon>
        <taxon>Dikarya</taxon>
        <taxon>Ascomycota</taxon>
        <taxon>Pezizomycotina</taxon>
        <taxon>Eurotiomycetes</taxon>
        <taxon>Chaetothyriomycetidae</taxon>
        <taxon>Chaetothyriales</taxon>
        <taxon>Herpotrichiellaceae</taxon>
        <taxon>Exophiala</taxon>
    </lineage>
</organism>
<feature type="compositionally biased region" description="Polar residues" evidence="1">
    <location>
        <begin position="9"/>
        <end position="26"/>
    </location>
</feature>
<reference evidence="3 4" key="1">
    <citation type="submission" date="2015-01" db="EMBL/GenBank/DDBJ databases">
        <title>The Genome Sequence of Exophiala mesophila CBS40295.</title>
        <authorList>
            <consortium name="The Broad Institute Genomics Platform"/>
            <person name="Cuomo C."/>
            <person name="de Hoog S."/>
            <person name="Gorbushina A."/>
            <person name="Stielow B."/>
            <person name="Teixiera M."/>
            <person name="Abouelleil A."/>
            <person name="Chapman S.B."/>
            <person name="Priest M."/>
            <person name="Young S.K."/>
            <person name="Wortman J."/>
            <person name="Nusbaum C."/>
            <person name="Birren B."/>
        </authorList>
    </citation>
    <scope>NUCLEOTIDE SEQUENCE [LARGE SCALE GENOMIC DNA]</scope>
    <source>
        <strain evidence="3 4">CBS 40295</strain>
    </source>
</reference>
<sequence length="481" mass="53427">MASEKPSVTLPSSNQTARHVSPSPQGLRQRPLGRATTFAEGHTPLNRRPSSFISETLSETRRSLRSSTDDIFLPRAKGQDDLQDNEDNTHWQSAPLVLALLPAVGGMFFTNGSAFITDVTLLALAAIFMNWALRSPWDWYRAAQASVIVEPTSPSIFSPIEEDSEHELRTDGATSAVSDQPTAKVRPALQINTHQRADASAAQRELRFHELIALFCCFACPLMAAWLLHTIRSQLTRPSEGLVSDYNLTIFILVAEVRPSAHLIKLIQRRTLSVQRRVHVDSLFDSKRAERQQLRELSSRLEELEAHVANRIAGTDPQNVSNSEDLAAKASALATSDVKKTVQPELDALNRAMRRYEKRITISSVQVEARLQDLEGRLNDVVALAAAAQRHADRKSDNYANTLFNWVCATVVVPVQWAVYVSSIPGKVLSSATSSLGTFFSKTAPKDAKASASREQRSSRKGTSSRNGERERERERERRVK</sequence>
<feature type="region of interest" description="Disordered" evidence="1">
    <location>
        <begin position="68"/>
        <end position="87"/>
    </location>
</feature>
<evidence type="ECO:0000313" key="3">
    <source>
        <dbReference type="EMBL" id="KIV91359.1"/>
    </source>
</evidence>
<keyword evidence="2" id="KW-0472">Membrane</keyword>
<keyword evidence="2" id="KW-0812">Transmembrane</keyword>
<protein>
    <submittedName>
        <fullName evidence="3">Uncharacterized protein</fullName>
    </submittedName>
</protein>
<dbReference type="STRING" id="212818.A0A0D1ZBL6"/>
<dbReference type="PANTHER" id="PTHR42032">
    <property type="entry name" value="YALI0E30679P"/>
    <property type="match status" value="1"/>
</dbReference>
<proteinExistence type="predicted"/>
<feature type="region of interest" description="Disordered" evidence="1">
    <location>
        <begin position="443"/>
        <end position="481"/>
    </location>
</feature>
<dbReference type="PANTHER" id="PTHR42032:SF1">
    <property type="entry name" value="YALI0E30679P"/>
    <property type="match status" value="1"/>
</dbReference>
<feature type="compositionally biased region" description="Basic and acidic residues" evidence="1">
    <location>
        <begin position="444"/>
        <end position="458"/>
    </location>
</feature>
<dbReference type="HOGENOM" id="CLU_025640_2_0_1"/>
<dbReference type="OMA" id="RLPWEWY"/>
<dbReference type="EMBL" id="KN847523">
    <property type="protein sequence ID" value="KIV91359.1"/>
    <property type="molecule type" value="Genomic_DNA"/>
</dbReference>
<evidence type="ECO:0000256" key="1">
    <source>
        <dbReference type="SAM" id="MobiDB-lite"/>
    </source>
</evidence>
<gene>
    <name evidence="3" type="ORF">PV10_05905</name>
</gene>
<evidence type="ECO:0000256" key="2">
    <source>
        <dbReference type="SAM" id="Phobius"/>
    </source>
</evidence>
<feature type="transmembrane region" description="Helical" evidence="2">
    <location>
        <begin position="115"/>
        <end position="133"/>
    </location>
</feature>
<dbReference type="AlphaFoldDB" id="A0A0D1ZBL6"/>
<dbReference type="GeneID" id="27323750"/>
<evidence type="ECO:0000313" key="4">
    <source>
        <dbReference type="Proteomes" id="UP000054302"/>
    </source>
</evidence>
<dbReference type="OrthoDB" id="5422510at2759"/>
<feature type="transmembrane region" description="Helical" evidence="2">
    <location>
        <begin position="211"/>
        <end position="228"/>
    </location>
</feature>
<dbReference type="Proteomes" id="UP000054302">
    <property type="component" value="Unassembled WGS sequence"/>
</dbReference>
<name>A0A0D1ZBL6_EXOME</name>